<dbReference type="PANTHER" id="PTHR30055">
    <property type="entry name" value="HTH-TYPE TRANSCRIPTIONAL REGULATOR RUTR"/>
    <property type="match status" value="1"/>
</dbReference>
<dbReference type="Pfam" id="PF00440">
    <property type="entry name" value="TetR_N"/>
    <property type="match status" value="1"/>
</dbReference>
<name>A0A7Z8NPB7_9CELL</name>
<keyword evidence="1" id="KW-0805">Transcription regulation</keyword>
<evidence type="ECO:0000259" key="5">
    <source>
        <dbReference type="PROSITE" id="PS50977"/>
    </source>
</evidence>
<feature type="DNA-binding region" description="H-T-H motif" evidence="4">
    <location>
        <begin position="27"/>
        <end position="46"/>
    </location>
</feature>
<evidence type="ECO:0000313" key="6">
    <source>
        <dbReference type="EMBL" id="TKR23600.1"/>
    </source>
</evidence>
<dbReference type="PANTHER" id="PTHR30055:SF234">
    <property type="entry name" value="HTH-TYPE TRANSCRIPTIONAL REGULATOR BETI"/>
    <property type="match status" value="1"/>
</dbReference>
<dbReference type="SUPFAM" id="SSF48498">
    <property type="entry name" value="Tetracyclin repressor-like, C-terminal domain"/>
    <property type="match status" value="1"/>
</dbReference>
<dbReference type="SUPFAM" id="SSF46689">
    <property type="entry name" value="Homeodomain-like"/>
    <property type="match status" value="1"/>
</dbReference>
<dbReference type="PROSITE" id="PS50977">
    <property type="entry name" value="HTH_TETR_2"/>
    <property type="match status" value="1"/>
</dbReference>
<dbReference type="InterPro" id="IPR036271">
    <property type="entry name" value="Tet_transcr_reg_TetR-rel_C_sf"/>
</dbReference>
<reference evidence="6 7" key="1">
    <citation type="submission" date="2019-05" db="EMBL/GenBank/DDBJ databases">
        <title>Genome sequence of Cellulomonas hominis strain CS1.</title>
        <authorList>
            <person name="Belmont J."/>
            <person name="Maclea K.S."/>
        </authorList>
    </citation>
    <scope>NUCLEOTIDE SEQUENCE [LARGE SCALE GENOMIC DNA]</scope>
    <source>
        <strain evidence="6 7">CS1</strain>
    </source>
</reference>
<evidence type="ECO:0000256" key="3">
    <source>
        <dbReference type="ARBA" id="ARBA00023163"/>
    </source>
</evidence>
<dbReference type="InterPro" id="IPR050109">
    <property type="entry name" value="HTH-type_TetR-like_transc_reg"/>
</dbReference>
<evidence type="ECO:0000256" key="4">
    <source>
        <dbReference type="PROSITE-ProRule" id="PRU00335"/>
    </source>
</evidence>
<dbReference type="AlphaFoldDB" id="A0A7Z8NPB7"/>
<accession>A0A7Z8NPB7</accession>
<sequence length="210" mass="22352">MAVADRRRELVDAAVRVIARDGVAAATTRAVVAEAGMSLASLHYAFPSREHLLEAVIVEVTEQERRAAEAGLLPVATGAEDGMEAGPADPPALEDVIAGGLERYVEHLVARPEREQALLELALYAMRTPGQRGALVAQYAVYQESARATLSTAALAARCRWTVPLDQAARALVMATEGLTTVWLADRDTEAARRTARFAARALAALAEPA</sequence>
<comment type="caution">
    <text evidence="6">The sequence shown here is derived from an EMBL/GenBank/DDBJ whole genome shotgun (WGS) entry which is preliminary data.</text>
</comment>
<evidence type="ECO:0000256" key="1">
    <source>
        <dbReference type="ARBA" id="ARBA00023015"/>
    </source>
</evidence>
<keyword evidence="3" id="KW-0804">Transcription</keyword>
<dbReference type="EMBL" id="SZYE01000073">
    <property type="protein sequence ID" value="TKR23600.1"/>
    <property type="molecule type" value="Genomic_DNA"/>
</dbReference>
<dbReference type="InterPro" id="IPR009057">
    <property type="entry name" value="Homeodomain-like_sf"/>
</dbReference>
<evidence type="ECO:0000256" key="2">
    <source>
        <dbReference type="ARBA" id="ARBA00023125"/>
    </source>
</evidence>
<gene>
    <name evidence="6" type="ORF">FA014_10440</name>
</gene>
<keyword evidence="2 4" id="KW-0238">DNA-binding</keyword>
<proteinExistence type="predicted"/>
<dbReference type="Gene3D" id="1.10.357.10">
    <property type="entry name" value="Tetracycline Repressor, domain 2"/>
    <property type="match status" value="1"/>
</dbReference>
<dbReference type="GO" id="GO:0003700">
    <property type="term" value="F:DNA-binding transcription factor activity"/>
    <property type="evidence" value="ECO:0007669"/>
    <property type="project" value="TreeGrafter"/>
</dbReference>
<dbReference type="InterPro" id="IPR001647">
    <property type="entry name" value="HTH_TetR"/>
</dbReference>
<organism evidence="6 7">
    <name type="scientific">Cellulomonas hominis</name>
    <dbReference type="NCBI Taxonomy" id="156981"/>
    <lineage>
        <taxon>Bacteria</taxon>
        <taxon>Bacillati</taxon>
        <taxon>Actinomycetota</taxon>
        <taxon>Actinomycetes</taxon>
        <taxon>Micrococcales</taxon>
        <taxon>Cellulomonadaceae</taxon>
        <taxon>Cellulomonas</taxon>
    </lineage>
</organism>
<evidence type="ECO:0000313" key="7">
    <source>
        <dbReference type="Proteomes" id="UP000308121"/>
    </source>
</evidence>
<dbReference type="Proteomes" id="UP000308121">
    <property type="component" value="Unassembled WGS sequence"/>
</dbReference>
<dbReference type="GO" id="GO:0000976">
    <property type="term" value="F:transcription cis-regulatory region binding"/>
    <property type="evidence" value="ECO:0007669"/>
    <property type="project" value="TreeGrafter"/>
</dbReference>
<dbReference type="PRINTS" id="PR00455">
    <property type="entry name" value="HTHTETR"/>
</dbReference>
<dbReference type="OrthoDB" id="5242433at2"/>
<protein>
    <submittedName>
        <fullName evidence="6">TetR family transcriptional regulator</fullName>
    </submittedName>
</protein>
<feature type="domain" description="HTH tetR-type" evidence="5">
    <location>
        <begin position="4"/>
        <end position="64"/>
    </location>
</feature>